<name>A0A5S9MWH3_9GAMM</name>
<accession>A0A5S9MWH3</accession>
<dbReference type="PROSITE" id="PS51819">
    <property type="entry name" value="VOC"/>
    <property type="match status" value="1"/>
</dbReference>
<dbReference type="Pfam" id="PF00903">
    <property type="entry name" value="Glyoxalase"/>
    <property type="match status" value="1"/>
</dbReference>
<dbReference type="PANTHER" id="PTHR21366:SF14">
    <property type="entry name" value="GLYOXALASE DOMAIN-CONTAINING PROTEIN 5"/>
    <property type="match status" value="1"/>
</dbReference>
<keyword evidence="3" id="KW-1185">Reference proteome</keyword>
<dbReference type="EMBL" id="CACSIO010000001">
    <property type="protein sequence ID" value="CAA0081655.1"/>
    <property type="molecule type" value="Genomic_DNA"/>
</dbReference>
<dbReference type="InterPro" id="IPR029068">
    <property type="entry name" value="Glyas_Bleomycin-R_OHBP_Dase"/>
</dbReference>
<organism evidence="2 3">
    <name type="scientific">BD1-7 clade bacterium</name>
    <dbReference type="NCBI Taxonomy" id="2029982"/>
    <lineage>
        <taxon>Bacteria</taxon>
        <taxon>Pseudomonadati</taxon>
        <taxon>Pseudomonadota</taxon>
        <taxon>Gammaproteobacteria</taxon>
        <taxon>Cellvibrionales</taxon>
        <taxon>Spongiibacteraceae</taxon>
        <taxon>BD1-7 clade</taxon>
    </lineage>
</organism>
<dbReference type="InterPro" id="IPR037523">
    <property type="entry name" value="VOC_core"/>
</dbReference>
<dbReference type="PANTHER" id="PTHR21366">
    <property type="entry name" value="GLYOXALASE FAMILY PROTEIN"/>
    <property type="match status" value="1"/>
</dbReference>
<proteinExistence type="predicted"/>
<dbReference type="InterPro" id="IPR004360">
    <property type="entry name" value="Glyas_Fos-R_dOase_dom"/>
</dbReference>
<evidence type="ECO:0000313" key="3">
    <source>
        <dbReference type="Proteomes" id="UP000441399"/>
    </source>
</evidence>
<dbReference type="Proteomes" id="UP000441399">
    <property type="component" value="Unassembled WGS sequence"/>
</dbReference>
<protein>
    <recommendedName>
        <fullName evidence="1">VOC domain-containing protein</fullName>
    </recommendedName>
</protein>
<dbReference type="SUPFAM" id="SSF54593">
    <property type="entry name" value="Glyoxalase/Bleomycin resistance protein/Dihydroxybiphenyl dioxygenase"/>
    <property type="match status" value="1"/>
</dbReference>
<dbReference type="InterPro" id="IPR050383">
    <property type="entry name" value="GlyoxalaseI/FosfomycinResist"/>
</dbReference>
<sequence>MITIKRLDHIVLRSPAPQAMIRFYCSILGCTLEREVTDAGLYQLRAGDCLIDLVDVSGPLGQAGGNKPTATENNLDHFCLQVNAADLSDVRYWLEQQGINTGPVETRYGAQGFGDSIYLQDPDGNHLELRLDSRA</sequence>
<feature type="domain" description="VOC" evidence="1">
    <location>
        <begin position="6"/>
        <end position="132"/>
    </location>
</feature>
<dbReference type="Gene3D" id="3.10.180.10">
    <property type="entry name" value="2,3-Dihydroxybiphenyl 1,2-Dioxygenase, domain 1"/>
    <property type="match status" value="1"/>
</dbReference>
<dbReference type="AlphaFoldDB" id="A0A5S9MWH3"/>
<dbReference type="OrthoDB" id="9812656at2"/>
<reference evidence="2 3" key="1">
    <citation type="submission" date="2019-11" db="EMBL/GenBank/DDBJ databases">
        <authorList>
            <person name="Holert J."/>
        </authorList>
    </citation>
    <scope>NUCLEOTIDE SEQUENCE [LARGE SCALE GENOMIC DNA]</scope>
    <source>
        <strain evidence="2">SB11_3</strain>
    </source>
</reference>
<evidence type="ECO:0000259" key="1">
    <source>
        <dbReference type="PROSITE" id="PS51819"/>
    </source>
</evidence>
<evidence type="ECO:0000313" key="2">
    <source>
        <dbReference type="EMBL" id="CAA0081655.1"/>
    </source>
</evidence>
<gene>
    <name evidence="2" type="ORF">OPDIPICF_00329</name>
</gene>